<evidence type="ECO:0000256" key="1">
    <source>
        <dbReference type="SAM" id="Phobius"/>
    </source>
</evidence>
<evidence type="ECO:0000259" key="2">
    <source>
        <dbReference type="Pfam" id="PF06580"/>
    </source>
</evidence>
<dbReference type="InterPro" id="IPR013783">
    <property type="entry name" value="Ig-like_fold"/>
</dbReference>
<proteinExistence type="predicted"/>
<feature type="domain" description="Signal transduction histidine kinase internal region" evidence="2">
    <location>
        <begin position="803"/>
        <end position="882"/>
    </location>
</feature>
<dbReference type="RefSeq" id="WP_379855761.1">
    <property type="nucleotide sequence ID" value="NZ_JBHZPZ010000019.1"/>
</dbReference>
<dbReference type="Gene3D" id="2.130.10.10">
    <property type="entry name" value="YVTN repeat-like/Quinoprotein amine dehydrogenase"/>
    <property type="match status" value="2"/>
</dbReference>
<dbReference type="InterPro" id="IPR010559">
    <property type="entry name" value="Sig_transdc_His_kin_internal"/>
</dbReference>
<gene>
    <name evidence="3" type="ORF">ACFX5E_13875</name>
</gene>
<dbReference type="InterPro" id="IPR036890">
    <property type="entry name" value="HATPase_C_sf"/>
</dbReference>
<keyword evidence="1" id="KW-0812">Transmembrane</keyword>
<keyword evidence="1" id="KW-1133">Transmembrane helix</keyword>
<evidence type="ECO:0000313" key="4">
    <source>
        <dbReference type="Proteomes" id="UP001600109"/>
    </source>
</evidence>
<keyword evidence="3" id="KW-0808">Transferase</keyword>
<sequence length="998" mass="114537">MRFLNKLIFFFGLLFFPYLLLGQYYPSKNYSTTDGLPNNAVRSLFLDSKNILWIGTENGVSRMENGSFSNLDETNGLAHNSCWDINQDTNGNMWFASYGGGISKYDGKKFTVFTTKNGLLADKTRKVFPFKNKIYVGTEQGVSIIDINTNKLVTPKVPSHKEDFISISFFEYGNEVYFASIFDGLFRIDESGAKPKIIPILLRKNTYGLALFGSTLYSSNEGFIDKFNINDILKDKISATKFGKSFVWQYTKDKRNSIFAAAWGVYKPDGGLYKIENDKMVDVSEYFGINSKILLNVVYDKSKDILYVGSNDKGIYEVRLDRIIDYNLFDTKSVIDFENLGQHKLILHNKGLTILGSNKNIIKTISPLDFKNFELNFLKKGNKVVAKQGIESRDFELDFTIPATGIEFYEIVKDGHSFWIGSNVGIFEIDSFGSIINYLPKHSLKIGFSYDGKFIETITYAGTRLYKNVHSLVNKHFSKFEKNTPQFIVKILTNKDRTYLLSVFNGLYVYKNKQFHSYLAEGIWKEKKFKHITINSKGQLILAAEFGNVFIVDDSKAFKILKTISKKEIVGNTILFLESYKDFILIGTEKGINLFKDGIVRLIDKEQGLKDAAVTTSQIFGKQLWLGTKKGYYTIDLDRLLAPQMTVSEMTISTIAINNVPISSLNYKWFRYNSKELICDYKNNSFSIDFISKGHAFPNKLKFRYRLKSTNRWSPYSEKTNLFLPYLPYGTYNLEVEVFDSNAGKATIFKLLKIHIKPPFWMTWWFIALVILIVFNVLVYLIFKSKKKSREKAVIQKRIAETKLEALLSQMNPHFTFNAMNAIQDYIISNDIDNSLKYIGEFAKLIRKTLENSSKQTITIEEEMEYLKSYIIIENMRFDNRIEAEFRLGADVDPYHSKIPTMLLQPFVENVFVHAFNASFVTPKLTISFEMLSKNILECKIIDNGMSLTAAKKMKIHQSKGIQLTKERLSLLQNLNVNPIDIQLTENNGTTVTIKLTL</sequence>
<dbReference type="Proteomes" id="UP001600109">
    <property type="component" value="Unassembled WGS sequence"/>
</dbReference>
<name>A0ABW6I009_9FLAO</name>
<dbReference type="GO" id="GO:0016301">
    <property type="term" value="F:kinase activity"/>
    <property type="evidence" value="ECO:0007669"/>
    <property type="project" value="UniProtKB-KW"/>
</dbReference>
<dbReference type="Pfam" id="PF07494">
    <property type="entry name" value="Reg_prop"/>
    <property type="match status" value="1"/>
</dbReference>
<reference evidence="3 4" key="1">
    <citation type="submission" date="2024-06" db="EMBL/GenBank/DDBJ databases">
        <title>Flavobacterium spp. isolated from glacier.</title>
        <authorList>
            <person name="Han D."/>
        </authorList>
    </citation>
    <scope>NUCLEOTIDE SEQUENCE [LARGE SCALE GENOMIC DNA]</scope>
    <source>
        <strain evidence="3 4">LS2P90</strain>
    </source>
</reference>
<evidence type="ECO:0000313" key="3">
    <source>
        <dbReference type="EMBL" id="MFE3869150.1"/>
    </source>
</evidence>
<dbReference type="SUPFAM" id="SSF63829">
    <property type="entry name" value="Calcium-dependent phosphotriesterase"/>
    <property type="match status" value="1"/>
</dbReference>
<dbReference type="EMBL" id="JBHZPZ010000019">
    <property type="protein sequence ID" value="MFE3869150.1"/>
    <property type="molecule type" value="Genomic_DNA"/>
</dbReference>
<dbReference type="PANTHER" id="PTHR34220">
    <property type="entry name" value="SENSOR HISTIDINE KINASE YPDA"/>
    <property type="match status" value="1"/>
</dbReference>
<protein>
    <submittedName>
        <fullName evidence="3">Histidine kinase</fullName>
    </submittedName>
</protein>
<dbReference type="PANTHER" id="PTHR34220:SF7">
    <property type="entry name" value="SENSOR HISTIDINE KINASE YPDA"/>
    <property type="match status" value="1"/>
</dbReference>
<dbReference type="Gene3D" id="3.30.565.10">
    <property type="entry name" value="Histidine kinase-like ATPase, C-terminal domain"/>
    <property type="match status" value="1"/>
</dbReference>
<keyword evidence="1" id="KW-0472">Membrane</keyword>
<comment type="caution">
    <text evidence="3">The sequence shown here is derived from an EMBL/GenBank/DDBJ whole genome shotgun (WGS) entry which is preliminary data.</text>
</comment>
<dbReference type="InterPro" id="IPR050640">
    <property type="entry name" value="Bact_2-comp_sensor_kinase"/>
</dbReference>
<keyword evidence="4" id="KW-1185">Reference proteome</keyword>
<feature type="transmembrane region" description="Helical" evidence="1">
    <location>
        <begin position="761"/>
        <end position="783"/>
    </location>
</feature>
<dbReference type="InterPro" id="IPR011110">
    <property type="entry name" value="Reg_prop"/>
</dbReference>
<dbReference type="InterPro" id="IPR015943">
    <property type="entry name" value="WD40/YVTN_repeat-like_dom_sf"/>
</dbReference>
<organism evidence="3 4">
    <name type="scientific">Flavobacterium xylosi</name>
    <dbReference type="NCBI Taxonomy" id="3230415"/>
    <lineage>
        <taxon>Bacteria</taxon>
        <taxon>Pseudomonadati</taxon>
        <taxon>Bacteroidota</taxon>
        <taxon>Flavobacteriia</taxon>
        <taxon>Flavobacteriales</taxon>
        <taxon>Flavobacteriaceae</taxon>
        <taxon>Flavobacterium</taxon>
    </lineage>
</organism>
<accession>A0ABW6I009</accession>
<keyword evidence="3" id="KW-0418">Kinase</keyword>
<dbReference type="Gene3D" id="2.60.40.10">
    <property type="entry name" value="Immunoglobulins"/>
    <property type="match status" value="1"/>
</dbReference>
<dbReference type="Pfam" id="PF06580">
    <property type="entry name" value="His_kinase"/>
    <property type="match status" value="1"/>
</dbReference>